<dbReference type="STRING" id="1121442.SAMN02745702_00170"/>
<accession>A0A1T4VFB4</accession>
<comment type="similarity">
    <text evidence="3">Belongs to the ferredoxin thioredoxin reductase beta subunit family.</text>
</comment>
<dbReference type="SUPFAM" id="SSF57662">
    <property type="entry name" value="Ferredoxin thioredoxin reductase (FTR), catalytic beta chain"/>
    <property type="match status" value="1"/>
</dbReference>
<keyword evidence="10" id="KW-1015">Disulfide bond</keyword>
<dbReference type="GO" id="GO:0046872">
    <property type="term" value="F:metal ion binding"/>
    <property type="evidence" value="ECO:0007669"/>
    <property type="project" value="UniProtKB-KW"/>
</dbReference>
<feature type="region of interest" description="Disordered" evidence="14">
    <location>
        <begin position="96"/>
        <end position="115"/>
    </location>
</feature>
<proteinExistence type="inferred from homology"/>
<dbReference type="Proteomes" id="UP000189733">
    <property type="component" value="Unassembled WGS sequence"/>
</dbReference>
<keyword evidence="7" id="KW-0560">Oxidoreductase</keyword>
<evidence type="ECO:0000256" key="2">
    <source>
        <dbReference type="ARBA" id="ARBA00003945"/>
    </source>
</evidence>
<comment type="cofactor">
    <cofactor evidence="1">
        <name>[4Fe-4S] cluster</name>
        <dbReference type="ChEBI" id="CHEBI:49883"/>
    </cofactor>
</comment>
<dbReference type="PANTHER" id="PTHR35113">
    <property type="entry name" value="FERREDOXIN-THIOREDOXIN REDUCTASE CATALYTIC CHAIN, CHLOROPLASTIC"/>
    <property type="match status" value="1"/>
</dbReference>
<keyword evidence="5" id="KW-0004">4Fe-4S</keyword>
<evidence type="ECO:0000256" key="4">
    <source>
        <dbReference type="ARBA" id="ARBA00012358"/>
    </source>
</evidence>
<evidence type="ECO:0000256" key="10">
    <source>
        <dbReference type="ARBA" id="ARBA00023157"/>
    </source>
</evidence>
<dbReference type="EC" id="1.8.7.2" evidence="4"/>
<comment type="function">
    <text evidence="2">Catalytic subunit of the ferredoxin-thioredoxin reductase (FTR), which catalyzes the two-electron reduction of thioredoxins by the electrons provided by reduced ferredoxin.</text>
</comment>
<dbReference type="GO" id="GO:0016730">
    <property type="term" value="F:oxidoreductase activity, acting on iron-sulfur proteins as donors"/>
    <property type="evidence" value="ECO:0007669"/>
    <property type="project" value="InterPro"/>
</dbReference>
<dbReference type="AlphaFoldDB" id="A0A1T4VFB4"/>
<evidence type="ECO:0000256" key="1">
    <source>
        <dbReference type="ARBA" id="ARBA00001966"/>
    </source>
</evidence>
<dbReference type="Gene3D" id="3.90.460.10">
    <property type="entry name" value="Ferredoxin thioredoxin reductase catalytic beta subunit"/>
    <property type="match status" value="1"/>
</dbReference>
<dbReference type="PANTHER" id="PTHR35113:SF1">
    <property type="entry name" value="FERREDOXIN-THIOREDOXIN REDUCTASE CATALYTIC CHAIN, CHLOROPLASTIC"/>
    <property type="match status" value="1"/>
</dbReference>
<comment type="catalytic activity">
    <reaction evidence="13">
        <text>[thioredoxin]-disulfide + 2 reduced [2Fe-2S]-[ferredoxin] + 2 H(+) = [thioredoxin]-dithiol + 2 oxidized [2Fe-2S]-[ferredoxin]</text>
        <dbReference type="Rhea" id="RHEA:42336"/>
        <dbReference type="Rhea" id="RHEA-COMP:10000"/>
        <dbReference type="Rhea" id="RHEA-COMP:10001"/>
        <dbReference type="Rhea" id="RHEA-COMP:10698"/>
        <dbReference type="Rhea" id="RHEA-COMP:10700"/>
        <dbReference type="ChEBI" id="CHEBI:15378"/>
        <dbReference type="ChEBI" id="CHEBI:29950"/>
        <dbReference type="ChEBI" id="CHEBI:33737"/>
        <dbReference type="ChEBI" id="CHEBI:33738"/>
        <dbReference type="ChEBI" id="CHEBI:50058"/>
        <dbReference type="EC" id="1.8.7.2"/>
    </reaction>
</comment>
<evidence type="ECO:0000256" key="13">
    <source>
        <dbReference type="ARBA" id="ARBA00048150"/>
    </source>
</evidence>
<keyword evidence="8" id="KW-0408">Iron</keyword>
<evidence type="ECO:0000256" key="6">
    <source>
        <dbReference type="ARBA" id="ARBA00022723"/>
    </source>
</evidence>
<comment type="subunit">
    <text evidence="11">Heterodimer of subunit A (variable subunit) and subunit B (catalytic subunit). Heterodimeric FTR forms a complex with ferredoxin and thioredoxin.</text>
</comment>
<evidence type="ECO:0000256" key="8">
    <source>
        <dbReference type="ARBA" id="ARBA00023004"/>
    </source>
</evidence>
<evidence type="ECO:0000313" key="15">
    <source>
        <dbReference type="EMBL" id="SKA63568.1"/>
    </source>
</evidence>
<evidence type="ECO:0000256" key="3">
    <source>
        <dbReference type="ARBA" id="ARBA00007941"/>
    </source>
</evidence>
<evidence type="ECO:0000256" key="11">
    <source>
        <dbReference type="ARBA" id="ARBA00026011"/>
    </source>
</evidence>
<evidence type="ECO:0000256" key="12">
    <source>
        <dbReference type="ARBA" id="ARBA00030295"/>
    </source>
</evidence>
<dbReference type="RefSeq" id="WP_078683495.1">
    <property type="nucleotide sequence ID" value="NZ_FUYA01000001.1"/>
</dbReference>
<evidence type="ECO:0000256" key="9">
    <source>
        <dbReference type="ARBA" id="ARBA00023014"/>
    </source>
</evidence>
<reference evidence="15 16" key="1">
    <citation type="submission" date="2017-02" db="EMBL/GenBank/DDBJ databases">
        <authorList>
            <person name="Peterson S.W."/>
        </authorList>
    </citation>
    <scope>NUCLEOTIDE SEQUENCE [LARGE SCALE GENOMIC DNA]</scope>
    <source>
        <strain evidence="15 16">DSM 18034</strain>
    </source>
</reference>
<evidence type="ECO:0000313" key="16">
    <source>
        <dbReference type="Proteomes" id="UP000189733"/>
    </source>
</evidence>
<name>A0A1T4VFB4_9BACT</name>
<dbReference type="InterPro" id="IPR004209">
    <property type="entry name" value="FTR_bsu"/>
</dbReference>
<dbReference type="InterPro" id="IPR036644">
    <property type="entry name" value="FTR_bsu_sf"/>
</dbReference>
<evidence type="ECO:0000256" key="5">
    <source>
        <dbReference type="ARBA" id="ARBA00022485"/>
    </source>
</evidence>
<gene>
    <name evidence="15" type="ORF">SAMN02745702_00170</name>
</gene>
<keyword evidence="9" id="KW-0411">Iron-sulfur</keyword>
<keyword evidence="16" id="KW-1185">Reference proteome</keyword>
<evidence type="ECO:0000256" key="14">
    <source>
        <dbReference type="SAM" id="MobiDB-lite"/>
    </source>
</evidence>
<dbReference type="EMBL" id="FUYA01000001">
    <property type="protein sequence ID" value="SKA63568.1"/>
    <property type="molecule type" value="Genomic_DNA"/>
</dbReference>
<dbReference type="GO" id="GO:0051539">
    <property type="term" value="F:4 iron, 4 sulfur cluster binding"/>
    <property type="evidence" value="ECO:0007669"/>
    <property type="project" value="UniProtKB-KW"/>
</dbReference>
<dbReference type="OrthoDB" id="9782739at2"/>
<feature type="compositionally biased region" description="Basic and acidic residues" evidence="14">
    <location>
        <begin position="96"/>
        <end position="106"/>
    </location>
</feature>
<evidence type="ECO:0000256" key="7">
    <source>
        <dbReference type="ARBA" id="ARBA00023002"/>
    </source>
</evidence>
<dbReference type="Pfam" id="PF02943">
    <property type="entry name" value="FeThRed_B"/>
    <property type="match status" value="1"/>
</dbReference>
<organism evidence="15 16">
    <name type="scientific">Desulfobaculum bizertense DSM 18034</name>
    <dbReference type="NCBI Taxonomy" id="1121442"/>
    <lineage>
        <taxon>Bacteria</taxon>
        <taxon>Pseudomonadati</taxon>
        <taxon>Thermodesulfobacteriota</taxon>
        <taxon>Desulfovibrionia</taxon>
        <taxon>Desulfovibrionales</taxon>
        <taxon>Desulfovibrionaceae</taxon>
        <taxon>Desulfobaculum</taxon>
    </lineage>
</organism>
<sequence length="115" mass="13313">MDAQELYEQLKKIQEARGYRFNADMSLTMPLMRSLLANRERYGYMACPCRLASGTFDSDRDIICPCEYRDADLDEFGSCFCGLYVTDEWNKNPELRTTVPERRPPEKLLAALGKK</sequence>
<protein>
    <recommendedName>
        <fullName evidence="4">ferredoxin:thioredoxin reductase</fullName>
        <ecNumber evidence="4">1.8.7.2</ecNumber>
    </recommendedName>
    <alternativeName>
        <fullName evidence="12">Ferredoxin-thioredoxin reductase subunit B</fullName>
    </alternativeName>
</protein>
<keyword evidence="6" id="KW-0479">Metal-binding</keyword>